<evidence type="ECO:0000256" key="2">
    <source>
        <dbReference type="SAM" id="MobiDB-lite"/>
    </source>
</evidence>
<dbReference type="Proteomes" id="UP001378960">
    <property type="component" value="Unassembled WGS sequence"/>
</dbReference>
<feature type="region of interest" description="Disordered" evidence="2">
    <location>
        <begin position="159"/>
        <end position="180"/>
    </location>
</feature>
<accession>A0AAV5QXD7</accession>
<evidence type="ECO:0000313" key="3">
    <source>
        <dbReference type="EMBL" id="GMM43825.1"/>
    </source>
</evidence>
<name>A0AAV5QXD7_PICKL</name>
<organism evidence="3 4">
    <name type="scientific">Pichia kluyveri</name>
    <name type="common">Yeast</name>
    <dbReference type="NCBI Taxonomy" id="36015"/>
    <lineage>
        <taxon>Eukaryota</taxon>
        <taxon>Fungi</taxon>
        <taxon>Dikarya</taxon>
        <taxon>Ascomycota</taxon>
        <taxon>Saccharomycotina</taxon>
        <taxon>Pichiomycetes</taxon>
        <taxon>Pichiales</taxon>
        <taxon>Pichiaceae</taxon>
        <taxon>Pichia</taxon>
    </lineage>
</organism>
<reference evidence="3 4" key="1">
    <citation type="journal article" date="2023" name="Elife">
        <title>Identification of key yeast species and microbe-microbe interactions impacting larval growth of Drosophila in the wild.</title>
        <authorList>
            <person name="Mure A."/>
            <person name="Sugiura Y."/>
            <person name="Maeda R."/>
            <person name="Honda K."/>
            <person name="Sakurai N."/>
            <person name="Takahashi Y."/>
            <person name="Watada M."/>
            <person name="Katoh T."/>
            <person name="Gotoh A."/>
            <person name="Gotoh Y."/>
            <person name="Taniguchi I."/>
            <person name="Nakamura K."/>
            <person name="Hayashi T."/>
            <person name="Katayama T."/>
            <person name="Uemura T."/>
            <person name="Hattori Y."/>
        </authorList>
    </citation>
    <scope>NUCLEOTIDE SEQUENCE [LARGE SCALE GENOMIC DNA]</scope>
    <source>
        <strain evidence="3 4">PK-24</strain>
    </source>
</reference>
<evidence type="ECO:0000313" key="4">
    <source>
        <dbReference type="Proteomes" id="UP001378960"/>
    </source>
</evidence>
<keyword evidence="4" id="KW-1185">Reference proteome</keyword>
<sequence length="225" mass="26330">MSHSPDNLVQYRKRLHNLLHTSNNSKIKSSSSNSNPSPNVRFKLPINDNNNNNIPIQNTLEVIKPKIIKLKNNYNERIKEYEKIIIDKDEKILQLNNSNLIKSEKINNLQNQLIELNKLLKSKDEKINNLENMIIKMQQIIELQDNNLLNDDSIDEINERNENPDNNSNTNNYSNNNIYEDDYNDNSINLNTQQLIQLDLNNLSYLPINNKPDDLDDINSYLFDI</sequence>
<dbReference type="EMBL" id="BTGB01000001">
    <property type="protein sequence ID" value="GMM43825.1"/>
    <property type="molecule type" value="Genomic_DNA"/>
</dbReference>
<dbReference type="AlphaFoldDB" id="A0AAV5QXD7"/>
<evidence type="ECO:0000256" key="1">
    <source>
        <dbReference type="SAM" id="Coils"/>
    </source>
</evidence>
<feature type="coiled-coil region" evidence="1">
    <location>
        <begin position="71"/>
        <end position="147"/>
    </location>
</feature>
<comment type="caution">
    <text evidence="3">The sequence shown here is derived from an EMBL/GenBank/DDBJ whole genome shotgun (WGS) entry which is preliminary data.</text>
</comment>
<proteinExistence type="predicted"/>
<gene>
    <name evidence="3" type="ORF">DAPK24_004000</name>
</gene>
<protein>
    <submittedName>
        <fullName evidence="3">Uncharacterized protein</fullName>
    </submittedName>
</protein>
<keyword evidence="1" id="KW-0175">Coiled coil</keyword>
<feature type="compositionally biased region" description="Low complexity" evidence="2">
    <location>
        <begin position="164"/>
        <end position="178"/>
    </location>
</feature>